<dbReference type="GO" id="GO:0008761">
    <property type="term" value="F:UDP-N-acetylglucosamine 2-epimerase activity"/>
    <property type="evidence" value="ECO:0007669"/>
    <property type="project" value="UniProtKB-EC"/>
</dbReference>
<dbReference type="InterPro" id="IPR003331">
    <property type="entry name" value="UDP_GlcNAc_Epimerase_2_dom"/>
</dbReference>
<accession>A0AAX1EZK2</accession>
<dbReference type="NCBIfam" id="TIGR00236">
    <property type="entry name" value="wecB"/>
    <property type="match status" value="1"/>
</dbReference>
<dbReference type="Pfam" id="PF02350">
    <property type="entry name" value="Epimerase_2"/>
    <property type="match status" value="1"/>
</dbReference>
<dbReference type="Proteomes" id="UP000314901">
    <property type="component" value="Chromosome"/>
</dbReference>
<dbReference type="Gene3D" id="3.40.50.2000">
    <property type="entry name" value="Glycogen Phosphorylase B"/>
    <property type="match status" value="2"/>
</dbReference>
<keyword evidence="1 3" id="KW-0413">Isomerase</keyword>
<dbReference type="SUPFAM" id="SSF53756">
    <property type="entry name" value="UDP-Glycosyltransferase/glycogen phosphorylase"/>
    <property type="match status" value="1"/>
</dbReference>
<feature type="domain" description="UDP-N-acetylglucosamine 2-epimerase" evidence="2">
    <location>
        <begin position="34"/>
        <end position="345"/>
    </location>
</feature>
<evidence type="ECO:0000259" key="2">
    <source>
        <dbReference type="Pfam" id="PF02350"/>
    </source>
</evidence>
<evidence type="ECO:0000256" key="1">
    <source>
        <dbReference type="RuleBase" id="RU003513"/>
    </source>
</evidence>
<dbReference type="CDD" id="cd03786">
    <property type="entry name" value="GTB_UDP-GlcNAc_2-Epimerase"/>
    <property type="match status" value="1"/>
</dbReference>
<dbReference type="RefSeq" id="WP_139867879.1">
    <property type="nucleotide sequence ID" value="NZ_CP040949.1"/>
</dbReference>
<comment type="similarity">
    <text evidence="1">Belongs to the UDP-N-acetylglucosamine 2-epimerase family.</text>
</comment>
<sequence length="387" mass="44478">MNKPLHKYKVMTILGTRPELIKMCRVIAEFDIFFDHIFVHSGQNYDYNLNQVFFDELGIRKPDYFLGAEGKSSIETITDIINKVDSLLDLEVPDAIVYYGDTNTSLSIIAAKKRKIPIFHMEAGNRCFDQRVPEELNRKIVDHLSDINMVLTEHARRYLIDEGIKPETIFKTGSHLPEVLNFYKSKILKSKIIDQLNLKKKKYFLASIHRQENVDAEENLLSILKSFKALVEKYNLPFLVSLHPRTKEKLNQLKIKSKLDLDLSGITFLDPLGFFDYIYLQSFAFCVLSDSGTITEEASILNFPAINLRNSHERPEGMDSGSIIMSGLKQNDIMNAVNIITEQYQIISKGEKALSPNENNHNLVSIQVTRIISSYISYTNRTVWFLN</sequence>
<dbReference type="AlphaFoldDB" id="A0AAX1EZK2"/>
<organism evidence="3 4">
    <name type="scientific">Candidatus Methylopumilus universalis</name>
    <dbReference type="NCBI Taxonomy" id="2588536"/>
    <lineage>
        <taxon>Bacteria</taxon>
        <taxon>Pseudomonadati</taxon>
        <taxon>Pseudomonadota</taxon>
        <taxon>Betaproteobacteria</taxon>
        <taxon>Nitrosomonadales</taxon>
        <taxon>Methylophilaceae</taxon>
        <taxon>Candidatus Methylopumilus</taxon>
    </lineage>
</organism>
<dbReference type="PANTHER" id="PTHR43174:SF1">
    <property type="entry name" value="UDP-N-ACETYLGLUCOSAMINE 2-EPIMERASE"/>
    <property type="match status" value="1"/>
</dbReference>
<dbReference type="EC" id="5.1.3.14" evidence="3"/>
<protein>
    <submittedName>
        <fullName evidence="3">UDP-N-acetylglucosamine 2-epimerase (Non-hydrolyzing)</fullName>
        <ecNumber evidence="3">5.1.3.14</ecNumber>
    </submittedName>
</protein>
<dbReference type="EMBL" id="CP040953">
    <property type="protein sequence ID" value="QDC41235.1"/>
    <property type="molecule type" value="Genomic_DNA"/>
</dbReference>
<dbReference type="KEGG" id="muv:FIT94_04060"/>
<dbReference type="PANTHER" id="PTHR43174">
    <property type="entry name" value="UDP-N-ACETYLGLUCOSAMINE 2-EPIMERASE"/>
    <property type="match status" value="1"/>
</dbReference>
<gene>
    <name evidence="3" type="ORF">FIT94_04060</name>
</gene>
<proteinExistence type="inferred from homology"/>
<dbReference type="GeneID" id="66285054"/>
<dbReference type="InterPro" id="IPR029767">
    <property type="entry name" value="WecB-like"/>
</dbReference>
<reference evidence="3 4" key="1">
    <citation type="journal article" date="2019" name="ISME J.">
        <title>Evolution in action: habitat transition from sediment to the pelagial leads to genome streamlining in Methylophilaceae.</title>
        <authorList>
            <person name="Salcher M."/>
            <person name="Schaefle D."/>
            <person name="Kaspar M."/>
            <person name="Neuenschwander S.M."/>
            <person name="Ghai R."/>
        </authorList>
    </citation>
    <scope>NUCLEOTIDE SEQUENCE [LARGE SCALE GENOMIC DNA]</scope>
    <source>
        <strain evidence="3 4">MMS-RVI-51</strain>
    </source>
</reference>
<name>A0AAX1EZK2_9PROT</name>
<evidence type="ECO:0000313" key="4">
    <source>
        <dbReference type="Proteomes" id="UP000314901"/>
    </source>
</evidence>
<evidence type="ECO:0000313" key="3">
    <source>
        <dbReference type="EMBL" id="QDC41235.1"/>
    </source>
</evidence>